<sequence>MNVGQYIRLMALACIEMSSTVPISIVSLYISNEAVPIQPWISWDNVHYNFSHVGLYPTVIWRSDPSYVAAVEMSLWLFPACALLFFTLFGFAAEARKHYCAAFLSIIKFFGYKPASRDARRAPPRWKCSLNKSMDGLSSGSLPVYVTSFPPRVKREASFEFSSKSYATGSDLEKATNYSLSTLPRYSAGNDVSPTATDFSDFDTSTRRSGMEAKCSSSHPDSVDISDVSASHHPFTPPSVLPVGVNDARMSHCLDAGITVSVQTQYGIAL</sequence>
<gene>
    <name evidence="11" type="ORF">M404DRAFT_824953</name>
</gene>
<proteinExistence type="inferred from homology"/>
<comment type="similarity">
    <text evidence="2">Belongs to the G-protein coupled receptor 4 family.</text>
</comment>
<name>A0A0C3NTV4_PISTI</name>
<keyword evidence="4 10" id="KW-0812">Transmembrane</keyword>
<evidence type="ECO:0000256" key="2">
    <source>
        <dbReference type="ARBA" id="ARBA00011085"/>
    </source>
</evidence>
<keyword evidence="8" id="KW-0675">Receptor</keyword>
<dbReference type="InParanoid" id="A0A0C3NTV4"/>
<evidence type="ECO:0000256" key="4">
    <source>
        <dbReference type="ARBA" id="ARBA00022692"/>
    </source>
</evidence>
<evidence type="ECO:0000256" key="8">
    <source>
        <dbReference type="ARBA" id="ARBA00023170"/>
    </source>
</evidence>
<dbReference type="GO" id="GO:0000750">
    <property type="term" value="P:pheromone-dependent signal transduction involved in conjugation with cellular fusion"/>
    <property type="evidence" value="ECO:0007669"/>
    <property type="project" value="TreeGrafter"/>
</dbReference>
<dbReference type="AlphaFoldDB" id="A0A0C3NTV4"/>
<dbReference type="PRINTS" id="PR00901">
    <property type="entry name" value="PHEROMONEBAR"/>
</dbReference>
<dbReference type="Proteomes" id="UP000054217">
    <property type="component" value="Unassembled WGS sequence"/>
</dbReference>
<dbReference type="HOGENOM" id="CLU_1031033_0_0_1"/>
<evidence type="ECO:0000256" key="10">
    <source>
        <dbReference type="SAM" id="Phobius"/>
    </source>
</evidence>
<evidence type="ECO:0000256" key="3">
    <source>
        <dbReference type="ARBA" id="ARBA00022507"/>
    </source>
</evidence>
<dbReference type="GO" id="GO:0004934">
    <property type="term" value="F:mating-type alpha-factor pheromone receptor activity"/>
    <property type="evidence" value="ECO:0007669"/>
    <property type="project" value="InterPro"/>
</dbReference>
<keyword evidence="9" id="KW-0807">Transducer</keyword>
<dbReference type="GO" id="GO:0005886">
    <property type="term" value="C:plasma membrane"/>
    <property type="evidence" value="ECO:0007669"/>
    <property type="project" value="TreeGrafter"/>
</dbReference>
<dbReference type="EMBL" id="KN832011">
    <property type="protein sequence ID" value="KIN98845.1"/>
    <property type="molecule type" value="Genomic_DNA"/>
</dbReference>
<dbReference type="PANTHER" id="PTHR28097">
    <property type="entry name" value="PHEROMONE A FACTOR RECEPTOR"/>
    <property type="match status" value="1"/>
</dbReference>
<dbReference type="Pfam" id="PF02076">
    <property type="entry name" value="STE3"/>
    <property type="match status" value="1"/>
</dbReference>
<evidence type="ECO:0000256" key="9">
    <source>
        <dbReference type="ARBA" id="ARBA00023224"/>
    </source>
</evidence>
<dbReference type="InterPro" id="IPR000481">
    <property type="entry name" value="GPCR_Pheromne_B_alpha_rcpt"/>
</dbReference>
<keyword evidence="7 10" id="KW-0472">Membrane</keyword>
<evidence type="ECO:0000313" key="11">
    <source>
        <dbReference type="EMBL" id="KIN98845.1"/>
    </source>
</evidence>
<evidence type="ECO:0000256" key="7">
    <source>
        <dbReference type="ARBA" id="ARBA00023136"/>
    </source>
</evidence>
<accession>A0A0C3NTV4</accession>
<evidence type="ECO:0000256" key="6">
    <source>
        <dbReference type="ARBA" id="ARBA00023040"/>
    </source>
</evidence>
<reference evidence="12" key="2">
    <citation type="submission" date="2015-01" db="EMBL/GenBank/DDBJ databases">
        <title>Evolutionary Origins and Diversification of the Mycorrhizal Mutualists.</title>
        <authorList>
            <consortium name="DOE Joint Genome Institute"/>
            <consortium name="Mycorrhizal Genomics Consortium"/>
            <person name="Kohler A."/>
            <person name="Kuo A."/>
            <person name="Nagy L.G."/>
            <person name="Floudas D."/>
            <person name="Copeland A."/>
            <person name="Barry K.W."/>
            <person name="Cichocki N."/>
            <person name="Veneault-Fourrey C."/>
            <person name="LaButti K."/>
            <person name="Lindquist E.A."/>
            <person name="Lipzen A."/>
            <person name="Lundell T."/>
            <person name="Morin E."/>
            <person name="Murat C."/>
            <person name="Riley R."/>
            <person name="Ohm R."/>
            <person name="Sun H."/>
            <person name="Tunlid A."/>
            <person name="Henrissat B."/>
            <person name="Grigoriev I.V."/>
            <person name="Hibbett D.S."/>
            <person name="Martin F."/>
        </authorList>
    </citation>
    <scope>NUCLEOTIDE SEQUENCE [LARGE SCALE GENOMIC DNA]</scope>
    <source>
        <strain evidence="12">Marx 270</strain>
    </source>
</reference>
<organism evidence="11 12">
    <name type="scientific">Pisolithus tinctorius Marx 270</name>
    <dbReference type="NCBI Taxonomy" id="870435"/>
    <lineage>
        <taxon>Eukaryota</taxon>
        <taxon>Fungi</taxon>
        <taxon>Dikarya</taxon>
        <taxon>Basidiomycota</taxon>
        <taxon>Agaricomycotina</taxon>
        <taxon>Agaricomycetes</taxon>
        <taxon>Agaricomycetidae</taxon>
        <taxon>Boletales</taxon>
        <taxon>Sclerodermatineae</taxon>
        <taxon>Pisolithaceae</taxon>
        <taxon>Pisolithus</taxon>
    </lineage>
</organism>
<dbReference type="PANTHER" id="PTHR28097:SF1">
    <property type="entry name" value="PHEROMONE A FACTOR RECEPTOR"/>
    <property type="match status" value="1"/>
</dbReference>
<keyword evidence="5 10" id="KW-1133">Transmembrane helix</keyword>
<keyword evidence="6" id="KW-0297">G-protein coupled receptor</keyword>
<dbReference type="OrthoDB" id="2874149at2759"/>
<evidence type="ECO:0000256" key="1">
    <source>
        <dbReference type="ARBA" id="ARBA00004141"/>
    </source>
</evidence>
<keyword evidence="12" id="KW-1185">Reference proteome</keyword>
<comment type="subcellular location">
    <subcellularLocation>
        <location evidence="1">Membrane</location>
        <topology evidence="1">Multi-pass membrane protein</topology>
    </subcellularLocation>
</comment>
<feature type="transmembrane region" description="Helical" evidence="10">
    <location>
        <begin position="73"/>
        <end position="93"/>
    </location>
</feature>
<evidence type="ECO:0000313" key="12">
    <source>
        <dbReference type="Proteomes" id="UP000054217"/>
    </source>
</evidence>
<evidence type="ECO:0000256" key="5">
    <source>
        <dbReference type="ARBA" id="ARBA00022989"/>
    </source>
</evidence>
<protein>
    <submittedName>
        <fullName evidence="11">Uncharacterized protein</fullName>
    </submittedName>
</protein>
<reference evidence="11 12" key="1">
    <citation type="submission" date="2014-04" db="EMBL/GenBank/DDBJ databases">
        <authorList>
            <consortium name="DOE Joint Genome Institute"/>
            <person name="Kuo A."/>
            <person name="Kohler A."/>
            <person name="Costa M.D."/>
            <person name="Nagy L.G."/>
            <person name="Floudas D."/>
            <person name="Copeland A."/>
            <person name="Barry K.W."/>
            <person name="Cichocki N."/>
            <person name="Veneault-Fourrey C."/>
            <person name="LaButti K."/>
            <person name="Lindquist E.A."/>
            <person name="Lipzen A."/>
            <person name="Lundell T."/>
            <person name="Morin E."/>
            <person name="Murat C."/>
            <person name="Sun H."/>
            <person name="Tunlid A."/>
            <person name="Henrissat B."/>
            <person name="Grigoriev I.V."/>
            <person name="Hibbett D.S."/>
            <person name="Martin F."/>
            <person name="Nordberg H.P."/>
            <person name="Cantor M.N."/>
            <person name="Hua S.X."/>
        </authorList>
    </citation>
    <scope>NUCLEOTIDE SEQUENCE [LARGE SCALE GENOMIC DNA]</scope>
    <source>
        <strain evidence="11 12">Marx 270</strain>
    </source>
</reference>
<keyword evidence="3" id="KW-0589">Pheromone response</keyword>
<dbReference type="InterPro" id="IPR001499">
    <property type="entry name" value="GPCR_STE3"/>
</dbReference>